<comment type="pathway">
    <text evidence="4 15">Amino-acid biosynthesis; L-tryptophan biosynthesis; L-tryptophan from chorismate: step 4/5.</text>
</comment>
<evidence type="ECO:0000256" key="3">
    <source>
        <dbReference type="ARBA" id="ARBA00004664"/>
    </source>
</evidence>
<dbReference type="GO" id="GO:0004640">
    <property type="term" value="F:phosphoribosylanthranilate isomerase activity"/>
    <property type="evidence" value="ECO:0007669"/>
    <property type="project" value="UniProtKB-UniRule"/>
</dbReference>
<dbReference type="SUPFAM" id="SSF51366">
    <property type="entry name" value="Ribulose-phoshate binding barrel"/>
    <property type="match status" value="2"/>
</dbReference>
<dbReference type="InterPro" id="IPR001468">
    <property type="entry name" value="Indole-3-GlycerolPSynthase_CS"/>
</dbReference>
<comment type="similarity">
    <text evidence="15">Belongs to the TrpC family.</text>
</comment>
<evidence type="ECO:0000256" key="10">
    <source>
        <dbReference type="ARBA" id="ARBA00023141"/>
    </source>
</evidence>
<organism evidence="19 20">
    <name type="scientific">Pseudidiomarina homiensis</name>
    <dbReference type="NCBI Taxonomy" id="364198"/>
    <lineage>
        <taxon>Bacteria</taxon>
        <taxon>Pseudomonadati</taxon>
        <taxon>Pseudomonadota</taxon>
        <taxon>Gammaproteobacteria</taxon>
        <taxon>Alteromonadales</taxon>
        <taxon>Idiomarinaceae</taxon>
        <taxon>Pseudidiomarina</taxon>
    </lineage>
</organism>
<dbReference type="InterPro" id="IPR013798">
    <property type="entry name" value="Indole-3-glycerol_P_synth_dom"/>
</dbReference>
<dbReference type="PROSITE" id="PS00614">
    <property type="entry name" value="IGPS"/>
    <property type="match status" value="1"/>
</dbReference>
<evidence type="ECO:0000256" key="14">
    <source>
        <dbReference type="ARBA" id="ARBA00025592"/>
    </source>
</evidence>
<evidence type="ECO:0000259" key="17">
    <source>
        <dbReference type="Pfam" id="PF00218"/>
    </source>
</evidence>
<keyword evidence="8 15" id="KW-0210">Decarboxylase</keyword>
<accession>A0A432Y4N5</accession>
<dbReference type="Pfam" id="PF00218">
    <property type="entry name" value="IGPS"/>
    <property type="match status" value="1"/>
</dbReference>
<reference evidence="20" key="1">
    <citation type="journal article" date="2018" name="Front. Microbiol.">
        <title>Genome-Based Analysis Reveals the Taxonomy and Diversity of the Family Idiomarinaceae.</title>
        <authorList>
            <person name="Liu Y."/>
            <person name="Lai Q."/>
            <person name="Shao Z."/>
        </authorList>
    </citation>
    <scope>NUCLEOTIDE SEQUENCE [LARGE SCALE GENOMIC DNA]</scope>
    <source>
        <strain evidence="20">PO-M2</strain>
    </source>
</reference>
<evidence type="ECO:0000256" key="2">
    <source>
        <dbReference type="ARBA" id="ARBA00001633"/>
    </source>
</evidence>
<dbReference type="AlphaFoldDB" id="A0A432Y4N5"/>
<evidence type="ECO:0000256" key="16">
    <source>
        <dbReference type="HAMAP-Rule" id="MF_00135"/>
    </source>
</evidence>
<comment type="pathway">
    <text evidence="3 16">Amino-acid biosynthesis; L-tryptophan biosynthesis; L-tryptophan from chorismate: step 3/5.</text>
</comment>
<evidence type="ECO:0000256" key="13">
    <source>
        <dbReference type="ARBA" id="ARBA00023268"/>
    </source>
</evidence>
<evidence type="ECO:0000256" key="6">
    <source>
        <dbReference type="ARBA" id="ARBA00009847"/>
    </source>
</evidence>
<evidence type="ECO:0000259" key="18">
    <source>
        <dbReference type="Pfam" id="PF00697"/>
    </source>
</evidence>
<evidence type="ECO:0000256" key="8">
    <source>
        <dbReference type="ARBA" id="ARBA00022793"/>
    </source>
</evidence>
<keyword evidence="13" id="KW-0511">Multifunctional enzyme</keyword>
<keyword evidence="10 15" id="KW-0057">Aromatic amino acid biosynthesis</keyword>
<gene>
    <name evidence="15" type="primary">trpC</name>
    <name evidence="16" type="synonym">trpF</name>
    <name evidence="19" type="ORF">CWI70_03685</name>
</gene>
<dbReference type="FunFam" id="3.20.20.70:FF:000024">
    <property type="entry name" value="Indole-3-glycerol phosphate synthase"/>
    <property type="match status" value="1"/>
</dbReference>
<comment type="function">
    <text evidence="14">Bifunctional enzyme that catalyzes two sequential steps of tryptophan biosynthetic pathway. The first reaction is catalyzed by the isomerase, coded by the TrpF domain; the second reaction is catalyzed by the synthase, coded by the TrpC domain.</text>
</comment>
<comment type="caution">
    <text evidence="19">The sequence shown here is derived from an EMBL/GenBank/DDBJ whole genome shotgun (WGS) entry which is preliminary data.</text>
</comment>
<feature type="domain" description="N-(5'phosphoribosyl) anthranilate isomerase (PRAI)" evidence="18">
    <location>
        <begin position="290"/>
        <end position="482"/>
    </location>
</feature>
<dbReference type="Gene3D" id="3.20.20.70">
    <property type="entry name" value="Aldolase class I"/>
    <property type="match status" value="2"/>
</dbReference>
<dbReference type="NCBIfam" id="NF006945">
    <property type="entry name" value="PRK09427.1"/>
    <property type="match status" value="1"/>
</dbReference>
<evidence type="ECO:0000256" key="12">
    <source>
        <dbReference type="ARBA" id="ARBA00023239"/>
    </source>
</evidence>
<comment type="similarity">
    <text evidence="16">Belongs to the TrpF family.</text>
</comment>
<dbReference type="InterPro" id="IPR001240">
    <property type="entry name" value="PRAI_dom"/>
</dbReference>
<proteinExistence type="inferred from homology"/>
<dbReference type="HAMAP" id="MF_00135">
    <property type="entry name" value="PRAI"/>
    <property type="match status" value="1"/>
</dbReference>
<evidence type="ECO:0000256" key="4">
    <source>
        <dbReference type="ARBA" id="ARBA00004696"/>
    </source>
</evidence>
<comment type="similarity">
    <text evidence="6">In the C-terminal section; belongs to the TrpF family.</text>
</comment>
<dbReference type="EMBL" id="PIPX01000001">
    <property type="protein sequence ID" value="RUO55892.1"/>
    <property type="molecule type" value="Genomic_DNA"/>
</dbReference>
<dbReference type="GO" id="GO:0000162">
    <property type="term" value="P:L-tryptophan biosynthetic process"/>
    <property type="evidence" value="ECO:0007669"/>
    <property type="project" value="UniProtKB-UniRule"/>
</dbReference>
<dbReference type="PANTHER" id="PTHR22854">
    <property type="entry name" value="TRYPTOPHAN BIOSYNTHESIS PROTEIN"/>
    <property type="match status" value="1"/>
</dbReference>
<evidence type="ECO:0000256" key="11">
    <source>
        <dbReference type="ARBA" id="ARBA00023235"/>
    </source>
</evidence>
<dbReference type="InterPro" id="IPR045186">
    <property type="entry name" value="Indole-3-glycerol_P_synth"/>
</dbReference>
<dbReference type="PANTHER" id="PTHR22854:SF2">
    <property type="entry name" value="INDOLE-3-GLYCEROL-PHOSPHATE SYNTHASE"/>
    <property type="match status" value="1"/>
</dbReference>
<dbReference type="UniPathway" id="UPA00035">
    <property type="reaction ID" value="UER00042"/>
</dbReference>
<keyword evidence="9 15" id="KW-0822">Tryptophan biosynthesis</keyword>
<evidence type="ECO:0000313" key="20">
    <source>
        <dbReference type="Proteomes" id="UP000287649"/>
    </source>
</evidence>
<evidence type="ECO:0000256" key="15">
    <source>
        <dbReference type="HAMAP-Rule" id="MF_00134"/>
    </source>
</evidence>
<evidence type="ECO:0000313" key="19">
    <source>
        <dbReference type="EMBL" id="RUO55892.1"/>
    </source>
</evidence>
<dbReference type="CDD" id="cd00331">
    <property type="entry name" value="IGPS"/>
    <property type="match status" value="1"/>
</dbReference>
<evidence type="ECO:0000256" key="5">
    <source>
        <dbReference type="ARBA" id="ARBA00007902"/>
    </source>
</evidence>
<keyword evidence="12 15" id="KW-0456">Lyase</keyword>
<dbReference type="Pfam" id="PF00697">
    <property type="entry name" value="PRAI"/>
    <property type="match status" value="1"/>
</dbReference>
<dbReference type="EC" id="5.3.1.24" evidence="16"/>
<evidence type="ECO:0000256" key="7">
    <source>
        <dbReference type="ARBA" id="ARBA00022605"/>
    </source>
</evidence>
<comment type="catalytic activity">
    <reaction evidence="1 16">
        <text>N-(5-phospho-beta-D-ribosyl)anthranilate = 1-(2-carboxyphenylamino)-1-deoxy-D-ribulose 5-phosphate</text>
        <dbReference type="Rhea" id="RHEA:21540"/>
        <dbReference type="ChEBI" id="CHEBI:18277"/>
        <dbReference type="ChEBI" id="CHEBI:58613"/>
        <dbReference type="EC" id="5.3.1.24"/>
    </reaction>
</comment>
<dbReference type="InterPro" id="IPR011060">
    <property type="entry name" value="RibuloseP-bd_barrel"/>
</dbReference>
<dbReference type="InterPro" id="IPR013785">
    <property type="entry name" value="Aldolase_TIM"/>
</dbReference>
<dbReference type="HAMAP" id="MF_00134_B">
    <property type="entry name" value="IGPS_B"/>
    <property type="match status" value="1"/>
</dbReference>
<comment type="similarity">
    <text evidence="5">In the N-terminal section; belongs to the TrpC family.</text>
</comment>
<keyword evidence="20" id="KW-1185">Reference proteome</keyword>
<dbReference type="EC" id="4.1.1.48" evidence="15"/>
<keyword evidence="7 15" id="KW-0028">Amino-acid biosynthesis</keyword>
<dbReference type="CDD" id="cd00405">
    <property type="entry name" value="PRAI"/>
    <property type="match status" value="1"/>
</dbReference>
<dbReference type="Proteomes" id="UP000287649">
    <property type="component" value="Unassembled WGS sequence"/>
</dbReference>
<dbReference type="OrthoDB" id="9804217at2"/>
<protein>
    <recommendedName>
        <fullName evidence="15 16">Multifunctional fusion protein</fullName>
    </recommendedName>
    <domain>
        <recommendedName>
            <fullName evidence="15">Indole-3-glycerol phosphate synthase</fullName>
            <shortName evidence="15">IGPS</shortName>
            <ecNumber evidence="15">4.1.1.48</ecNumber>
        </recommendedName>
    </domain>
    <domain>
        <recommendedName>
            <fullName evidence="16">N-(5'-phosphoribosyl)anthranilate isomerase</fullName>
            <shortName evidence="16">PRAI</shortName>
            <ecNumber evidence="16">5.3.1.24</ecNumber>
        </recommendedName>
    </domain>
</protein>
<name>A0A432Y4N5_9GAMM</name>
<evidence type="ECO:0000256" key="9">
    <source>
        <dbReference type="ARBA" id="ARBA00022822"/>
    </source>
</evidence>
<keyword evidence="11 16" id="KW-0413">Isomerase</keyword>
<sequence length="493" mass="53963">MQRCKKPPKRSLPTWQVVKPCNTCSSYRSLIVAKSILDTIVTRRRGRLVELAQHYSEPALRASLRPSTRSLASALAKPRSSFILECKKASPSKGLIREQFHPVQIAQTYARYADAISVLTEPDFFQGDFAYLSAVSASVDVPVLCKDFIVEPLQVLLARHFGADAILLMLSILDNEQYRQLASLAAELQLDVLTEVSNEEEMARAKQLGATIIGINNRNLHDLSVDPQRSKTLSKLAPQNALLVAESGYANNEQVRDSAPFVDGFLIGSALTAQANIDQACRELVYGKHKVCGLSKPQDAMVVRAAGAAYGGLLFVPSSPRAVTVAQAAELIATEPQLAWVGVFADQPLDNIVASAKELKLHAVQLHGHEDVDYVTQLRQALPATVEIWRALSVAPPFQLPAIGADFYLLDNVSGGSGQQFDWELLSELTEDERQRCILAGGLGPANLVAAQTTGLTRFDFNSRLERSKGDKDAGLILQLFQHIRQYGKTNHE</sequence>
<feature type="domain" description="Indole-3-glycerol phosphate synthase" evidence="17">
    <location>
        <begin position="37"/>
        <end position="284"/>
    </location>
</feature>
<dbReference type="GO" id="GO:0004425">
    <property type="term" value="F:indole-3-glycerol-phosphate synthase activity"/>
    <property type="evidence" value="ECO:0007669"/>
    <property type="project" value="UniProtKB-UniRule"/>
</dbReference>
<comment type="catalytic activity">
    <reaction evidence="2 15">
        <text>1-(2-carboxyphenylamino)-1-deoxy-D-ribulose 5-phosphate + H(+) = (1S,2R)-1-C-(indol-3-yl)glycerol 3-phosphate + CO2 + H2O</text>
        <dbReference type="Rhea" id="RHEA:23476"/>
        <dbReference type="ChEBI" id="CHEBI:15377"/>
        <dbReference type="ChEBI" id="CHEBI:15378"/>
        <dbReference type="ChEBI" id="CHEBI:16526"/>
        <dbReference type="ChEBI" id="CHEBI:58613"/>
        <dbReference type="ChEBI" id="CHEBI:58866"/>
        <dbReference type="EC" id="4.1.1.48"/>
    </reaction>
</comment>
<evidence type="ECO:0000256" key="1">
    <source>
        <dbReference type="ARBA" id="ARBA00001164"/>
    </source>
</evidence>